<name>A0A1I8A2K4_9BILA</name>
<dbReference type="WBParaSite" id="L893_g31946.t1">
    <property type="protein sequence ID" value="L893_g31946.t1"/>
    <property type="gene ID" value="L893_g31946"/>
</dbReference>
<feature type="region of interest" description="Disordered" evidence="1">
    <location>
        <begin position="15"/>
        <end position="44"/>
    </location>
</feature>
<accession>A0A1I8A2K4</accession>
<evidence type="ECO:0000313" key="2">
    <source>
        <dbReference type="Proteomes" id="UP000095287"/>
    </source>
</evidence>
<evidence type="ECO:0000313" key="3">
    <source>
        <dbReference type="WBParaSite" id="L893_g31946.t1"/>
    </source>
</evidence>
<dbReference type="Proteomes" id="UP000095287">
    <property type="component" value="Unplaced"/>
</dbReference>
<keyword evidence="2" id="KW-1185">Reference proteome</keyword>
<reference evidence="3" key="1">
    <citation type="submission" date="2016-11" db="UniProtKB">
        <authorList>
            <consortium name="WormBaseParasite"/>
        </authorList>
    </citation>
    <scope>IDENTIFICATION</scope>
</reference>
<proteinExistence type="predicted"/>
<protein>
    <submittedName>
        <fullName evidence="3">Uncharacterized protein</fullName>
    </submittedName>
</protein>
<evidence type="ECO:0000256" key="1">
    <source>
        <dbReference type="SAM" id="MobiDB-lite"/>
    </source>
</evidence>
<sequence>MGPYDKHILKKLSVHHSSSRRLRNSLKGDESTPGYLSPGISRPVETTGGLQRRLDACQDDWRLATTGLKCPFTAEERALLLAPGASVSFFFSSGARIEKVENCPQNPPNPEQSLPPKY</sequence>
<organism evidence="2 3">
    <name type="scientific">Steinernema glaseri</name>
    <dbReference type="NCBI Taxonomy" id="37863"/>
    <lineage>
        <taxon>Eukaryota</taxon>
        <taxon>Metazoa</taxon>
        <taxon>Ecdysozoa</taxon>
        <taxon>Nematoda</taxon>
        <taxon>Chromadorea</taxon>
        <taxon>Rhabditida</taxon>
        <taxon>Tylenchina</taxon>
        <taxon>Panagrolaimomorpha</taxon>
        <taxon>Strongyloidoidea</taxon>
        <taxon>Steinernematidae</taxon>
        <taxon>Steinernema</taxon>
    </lineage>
</organism>
<dbReference type="AlphaFoldDB" id="A0A1I8A2K4"/>
<feature type="compositionally biased region" description="Basic residues" evidence="1">
    <location>
        <begin position="15"/>
        <end position="24"/>
    </location>
</feature>